<keyword evidence="3" id="KW-1185">Reference proteome</keyword>
<organism evidence="2 3">
    <name type="scientific">Corallococcus macrosporus</name>
    <dbReference type="NCBI Taxonomy" id="35"/>
    <lineage>
        <taxon>Bacteria</taxon>
        <taxon>Pseudomonadati</taxon>
        <taxon>Myxococcota</taxon>
        <taxon>Myxococcia</taxon>
        <taxon>Myxococcales</taxon>
        <taxon>Cystobacterineae</taxon>
        <taxon>Myxococcaceae</taxon>
        <taxon>Corallococcus</taxon>
    </lineage>
</organism>
<accession>A0ABS3DI15</accession>
<feature type="chain" id="PRO_5047447391" evidence="1">
    <location>
        <begin position="23"/>
        <end position="309"/>
    </location>
</feature>
<dbReference type="NCBIfam" id="TIGR02268">
    <property type="entry name" value="Myxococcus xanthus paralogous family TIGR02268"/>
    <property type="match status" value="1"/>
</dbReference>
<sequence length="309" mass="33010">MSLSTSVIPLVLTVLMGTSAVAQSPTPVMRERKARQLTLRAEEPPALLPLRVAAHEVTTVTFDAPIVPESVDRSVLAPFFSRVAVHEDVLVLKASMDIPAGKEPVLTVRFAGPGAPAQVGFVLTTVAAEVDSQVEVFRQGRTAQDLGKELADLRARCAVTEAGLATLRAQCALRGLGGAVLMGDVTREGVAVDYLRDPSASMGMTAEGPHVSYRSGATRVLATTLVNSDGTHSWVPGFARVTAHAPSGPVMPAREYPLLMQETQVAPGSRATVMVEWLVPKDMPLDVRFNLELFDSKGERGIRWEQVAP</sequence>
<evidence type="ECO:0000313" key="3">
    <source>
        <dbReference type="Proteomes" id="UP000664052"/>
    </source>
</evidence>
<gene>
    <name evidence="2" type="ORF">JYK02_25915</name>
</gene>
<evidence type="ECO:0000256" key="1">
    <source>
        <dbReference type="SAM" id="SignalP"/>
    </source>
</evidence>
<dbReference type="EMBL" id="JAFIMU010000007">
    <property type="protein sequence ID" value="MBN8230959.1"/>
    <property type="molecule type" value="Genomic_DNA"/>
</dbReference>
<proteinExistence type="predicted"/>
<dbReference type="Pfam" id="PF09544">
    <property type="entry name" value="DUF2381"/>
    <property type="match status" value="1"/>
</dbReference>
<reference evidence="2 3" key="1">
    <citation type="submission" date="2021-02" db="EMBL/GenBank/DDBJ databases">
        <title>De Novo genome assembly of isolated myxobacteria.</title>
        <authorList>
            <person name="Stevens D.C."/>
        </authorList>
    </citation>
    <scope>NUCLEOTIDE SEQUENCE [LARGE SCALE GENOMIC DNA]</scope>
    <source>
        <strain evidence="2 3">ATCC 29039</strain>
    </source>
</reference>
<name>A0ABS3DI15_9BACT</name>
<feature type="signal peptide" evidence="1">
    <location>
        <begin position="1"/>
        <end position="22"/>
    </location>
</feature>
<keyword evidence="1" id="KW-0732">Signal</keyword>
<dbReference type="Proteomes" id="UP000664052">
    <property type="component" value="Unassembled WGS sequence"/>
</dbReference>
<comment type="caution">
    <text evidence="2">The sequence shown here is derived from an EMBL/GenBank/DDBJ whole genome shotgun (WGS) entry which is preliminary data.</text>
</comment>
<dbReference type="InterPro" id="IPR011754">
    <property type="entry name" value="Mxa_paralog_2268"/>
</dbReference>
<dbReference type="RefSeq" id="WP_207054855.1">
    <property type="nucleotide sequence ID" value="NZ_JAFIMU010000007.1"/>
</dbReference>
<protein>
    <submittedName>
        <fullName evidence="2">DUF2381 family protein</fullName>
    </submittedName>
</protein>
<evidence type="ECO:0000313" key="2">
    <source>
        <dbReference type="EMBL" id="MBN8230959.1"/>
    </source>
</evidence>